<accession>A0A2S5IYX5</accession>
<evidence type="ECO:0000313" key="2">
    <source>
        <dbReference type="Proteomes" id="UP000239297"/>
    </source>
</evidence>
<dbReference type="RefSeq" id="WP_104121217.1">
    <property type="nucleotide sequence ID" value="NZ_PRKW01000003.1"/>
</dbReference>
<protein>
    <submittedName>
        <fullName evidence="1">DUF429 domain-containing protein</fullName>
    </submittedName>
</protein>
<comment type="caution">
    <text evidence="1">The sequence shown here is derived from an EMBL/GenBank/DDBJ whole genome shotgun (WGS) entry which is preliminary data.</text>
</comment>
<name>A0A2S5IYX5_9MICC</name>
<gene>
    <name evidence="1" type="ORF">C4K88_08670</name>
</gene>
<sequence length="256" mass="27150">MLTAGVDLAAEPKGTALAVIDWSGTAATVEVTLGVPDAAIARVAPDVDRLGIDCAFGWPDDFVAFVTRHAEGLRVDGGGAEGLAWRRRLSYRATDRVTRELTGRWPLSVATDRLGLTAMHCAALLDAIGEALGAPVDRAGGGTAVEVYPAATLRGWGFDTRGYKNDDGVREALLDRLLARAPWLDLGSTVRQLLVSSDDAFDAVIAALAARAHALGRTHPVPRGYRDQARREGWIALPVGRLEELAPQGARRGEPG</sequence>
<dbReference type="EMBL" id="PRKW01000003">
    <property type="protein sequence ID" value="PPB49731.1"/>
    <property type="molecule type" value="Genomic_DNA"/>
</dbReference>
<organism evidence="1 2">
    <name type="scientific">Arthrobacter pityocampae</name>
    <dbReference type="NCBI Taxonomy" id="547334"/>
    <lineage>
        <taxon>Bacteria</taxon>
        <taxon>Bacillati</taxon>
        <taxon>Actinomycetota</taxon>
        <taxon>Actinomycetes</taxon>
        <taxon>Micrococcales</taxon>
        <taxon>Micrococcaceae</taxon>
        <taxon>Arthrobacter</taxon>
    </lineage>
</organism>
<dbReference type="AlphaFoldDB" id="A0A2S5IYX5"/>
<reference evidence="1 2" key="1">
    <citation type="journal article" date="2014" name="Int. J. Syst. Evol. Microbiol.">
        <title>Arthrobacter pityocampae sp. nov., isolated from Thaumetopoea pityocampa (Lep., Thaumetopoeidae).</title>
        <authorList>
            <person name="Ince I.A."/>
            <person name="Demirbag Z."/>
            <person name="Kati H."/>
        </authorList>
    </citation>
    <scope>NUCLEOTIDE SEQUENCE [LARGE SCALE GENOMIC DNA]</scope>
    <source>
        <strain evidence="1 2">Tp2</strain>
    </source>
</reference>
<dbReference type="InterPro" id="IPR007362">
    <property type="entry name" value="DUF429"/>
</dbReference>
<proteinExistence type="predicted"/>
<keyword evidence="2" id="KW-1185">Reference proteome</keyword>
<evidence type="ECO:0000313" key="1">
    <source>
        <dbReference type="EMBL" id="PPB49731.1"/>
    </source>
</evidence>
<dbReference type="Proteomes" id="UP000239297">
    <property type="component" value="Unassembled WGS sequence"/>
</dbReference>
<dbReference type="Pfam" id="PF04250">
    <property type="entry name" value="DUF429"/>
    <property type="match status" value="1"/>
</dbReference>
<dbReference type="OrthoDB" id="4870479at2"/>